<feature type="compositionally biased region" description="Polar residues" evidence="1">
    <location>
        <begin position="105"/>
        <end position="115"/>
    </location>
</feature>
<evidence type="ECO:0000256" key="1">
    <source>
        <dbReference type="SAM" id="MobiDB-lite"/>
    </source>
</evidence>
<gene>
    <name evidence="2" type="ORF">GMARGA_LOCUS27136</name>
</gene>
<protein>
    <submittedName>
        <fullName evidence="2">24905_t:CDS:1</fullName>
    </submittedName>
</protein>
<reference evidence="2 3" key="1">
    <citation type="submission" date="2021-06" db="EMBL/GenBank/DDBJ databases">
        <authorList>
            <person name="Kallberg Y."/>
            <person name="Tangrot J."/>
            <person name="Rosling A."/>
        </authorList>
    </citation>
    <scope>NUCLEOTIDE SEQUENCE [LARGE SCALE GENOMIC DNA]</scope>
    <source>
        <strain evidence="2 3">120-4 pot B 10/14</strain>
    </source>
</reference>
<sequence length="115" mass="12597">KFRAQILLQTSFTAVKHLCSQGFAVVKASFASQDQNFSVVKVKFRCGQGQGFTVIKVRVSLWSSQGIAVVKSMFHHGQGQSFAMIKESRGEGSSGEELESEESDNANVSRSSHIR</sequence>
<organism evidence="2 3">
    <name type="scientific">Gigaspora margarita</name>
    <dbReference type="NCBI Taxonomy" id="4874"/>
    <lineage>
        <taxon>Eukaryota</taxon>
        <taxon>Fungi</taxon>
        <taxon>Fungi incertae sedis</taxon>
        <taxon>Mucoromycota</taxon>
        <taxon>Glomeromycotina</taxon>
        <taxon>Glomeromycetes</taxon>
        <taxon>Diversisporales</taxon>
        <taxon>Gigasporaceae</taxon>
        <taxon>Gigaspora</taxon>
    </lineage>
</organism>
<dbReference type="EMBL" id="CAJVQB010032757">
    <property type="protein sequence ID" value="CAG8818758.1"/>
    <property type="molecule type" value="Genomic_DNA"/>
</dbReference>
<evidence type="ECO:0000313" key="3">
    <source>
        <dbReference type="Proteomes" id="UP000789901"/>
    </source>
</evidence>
<feature type="non-terminal residue" evidence="2">
    <location>
        <position position="1"/>
    </location>
</feature>
<accession>A0ABN7W6S6</accession>
<evidence type="ECO:0000313" key="2">
    <source>
        <dbReference type="EMBL" id="CAG8818758.1"/>
    </source>
</evidence>
<comment type="caution">
    <text evidence="2">The sequence shown here is derived from an EMBL/GenBank/DDBJ whole genome shotgun (WGS) entry which is preliminary data.</text>
</comment>
<proteinExistence type="predicted"/>
<feature type="non-terminal residue" evidence="2">
    <location>
        <position position="115"/>
    </location>
</feature>
<dbReference type="Proteomes" id="UP000789901">
    <property type="component" value="Unassembled WGS sequence"/>
</dbReference>
<feature type="region of interest" description="Disordered" evidence="1">
    <location>
        <begin position="85"/>
        <end position="115"/>
    </location>
</feature>
<name>A0ABN7W6S6_GIGMA</name>
<feature type="compositionally biased region" description="Acidic residues" evidence="1">
    <location>
        <begin position="94"/>
        <end position="104"/>
    </location>
</feature>
<keyword evidence="3" id="KW-1185">Reference proteome</keyword>